<evidence type="ECO:0000313" key="3">
    <source>
        <dbReference type="EMBL" id="MDQ1210119.1"/>
    </source>
</evidence>
<feature type="signal peptide" evidence="2">
    <location>
        <begin position="1"/>
        <end position="28"/>
    </location>
</feature>
<protein>
    <submittedName>
        <fullName evidence="3">Uncharacterized protein</fullName>
    </submittedName>
</protein>
<proteinExistence type="predicted"/>
<keyword evidence="2" id="KW-0732">Signal</keyword>
<accession>A0ABU0UZZ1</accession>
<feature type="chain" id="PRO_5045449647" evidence="2">
    <location>
        <begin position="29"/>
        <end position="224"/>
    </location>
</feature>
<keyword evidence="4" id="KW-1185">Reference proteome</keyword>
<evidence type="ECO:0000256" key="2">
    <source>
        <dbReference type="SAM" id="SignalP"/>
    </source>
</evidence>
<sequence length="224" mass="24566">MIKRHILRKSIVFSAILVGLSFLNFAHAAEESIKLKKSCIRDYPQVSGQTDPELLGIYSQVCDKKNASNKNDLLAQAAMRFHQLGQNMNALYLANNLKQQNVRGNMLTDVIFLSSVSIANSSLKEMRNNEMRYLSEDVTYPPAKEFADAIKASVPAPTMHSNSKAITDESIKSQARSSRSNVASSNTKRTTKTTSKPRSTTPAATPKPAAAANKSSTNPFESLK</sequence>
<organism evidence="3 4">
    <name type="scientific">Acinetobacter baylyi</name>
    <dbReference type="NCBI Taxonomy" id="202950"/>
    <lineage>
        <taxon>Bacteria</taxon>
        <taxon>Pseudomonadati</taxon>
        <taxon>Pseudomonadota</taxon>
        <taxon>Gammaproteobacteria</taxon>
        <taxon>Moraxellales</taxon>
        <taxon>Moraxellaceae</taxon>
        <taxon>Acinetobacter</taxon>
    </lineage>
</organism>
<dbReference type="EMBL" id="JAUTBK010000002">
    <property type="protein sequence ID" value="MDQ1210119.1"/>
    <property type="molecule type" value="Genomic_DNA"/>
</dbReference>
<evidence type="ECO:0000313" key="4">
    <source>
        <dbReference type="Proteomes" id="UP001233360"/>
    </source>
</evidence>
<dbReference type="Proteomes" id="UP001233360">
    <property type="component" value="Unassembled WGS sequence"/>
</dbReference>
<reference evidence="3 4" key="1">
    <citation type="submission" date="2023-07" db="EMBL/GenBank/DDBJ databases">
        <title>Functional and genomic diversity of the sorghum phyllosphere microbiome.</title>
        <authorList>
            <person name="Shade A."/>
        </authorList>
    </citation>
    <scope>NUCLEOTIDE SEQUENCE [LARGE SCALE GENOMIC DNA]</scope>
    <source>
        <strain evidence="3 4">SORGH_AS_0887</strain>
    </source>
</reference>
<feature type="compositionally biased region" description="Low complexity" evidence="1">
    <location>
        <begin position="173"/>
        <end position="224"/>
    </location>
</feature>
<name>A0ABU0UZZ1_ACIBI</name>
<evidence type="ECO:0000256" key="1">
    <source>
        <dbReference type="SAM" id="MobiDB-lite"/>
    </source>
</evidence>
<comment type="caution">
    <text evidence="3">The sequence shown here is derived from an EMBL/GenBank/DDBJ whole genome shotgun (WGS) entry which is preliminary data.</text>
</comment>
<feature type="region of interest" description="Disordered" evidence="1">
    <location>
        <begin position="157"/>
        <end position="224"/>
    </location>
</feature>
<gene>
    <name evidence="3" type="ORF">QE380_003042</name>
</gene>